<gene>
    <name evidence="2" type="ORF">ACELLULO517_18270</name>
</gene>
<keyword evidence="1" id="KW-0472">Membrane</keyword>
<evidence type="ECO:0000256" key="1">
    <source>
        <dbReference type="SAM" id="Phobius"/>
    </source>
</evidence>
<feature type="transmembrane region" description="Helical" evidence="1">
    <location>
        <begin position="376"/>
        <end position="398"/>
    </location>
</feature>
<feature type="transmembrane region" description="Helical" evidence="1">
    <location>
        <begin position="12"/>
        <end position="35"/>
    </location>
</feature>
<proteinExistence type="predicted"/>
<feature type="transmembrane region" description="Helical" evidence="1">
    <location>
        <begin position="193"/>
        <end position="216"/>
    </location>
</feature>
<dbReference type="EMBL" id="JAESVA010000006">
    <property type="protein sequence ID" value="MCB8882198.1"/>
    <property type="molecule type" value="Genomic_DNA"/>
</dbReference>
<name>A0A964E5P6_9PROT</name>
<feature type="transmembrane region" description="Helical" evidence="1">
    <location>
        <begin position="132"/>
        <end position="150"/>
    </location>
</feature>
<feature type="transmembrane region" description="Helical" evidence="1">
    <location>
        <begin position="256"/>
        <end position="277"/>
    </location>
</feature>
<evidence type="ECO:0000313" key="3">
    <source>
        <dbReference type="Proteomes" id="UP000721844"/>
    </source>
</evidence>
<comment type="caution">
    <text evidence="2">The sequence shown here is derived from an EMBL/GenBank/DDBJ whole genome shotgun (WGS) entry which is preliminary data.</text>
</comment>
<protein>
    <submittedName>
        <fullName evidence="2">Uncharacterized protein</fullName>
    </submittedName>
</protein>
<feature type="transmembrane region" description="Helical" evidence="1">
    <location>
        <begin position="101"/>
        <end position="120"/>
    </location>
</feature>
<feature type="transmembrane region" description="Helical" evidence="1">
    <location>
        <begin position="342"/>
        <end position="364"/>
    </location>
</feature>
<keyword evidence="3" id="KW-1185">Reference proteome</keyword>
<sequence length="418" mass="45013">MMRDQSLDAAGLSVIVGKSAILVPFGVLAISAIYLQKIGLTSGAGSGIGIDVFIMLGTLFWIFLTGRAVIDPTRALLFVTLLASVTFALVGEAFAGREIGSLPAVAIFLVIYSSLVFRVDVSRDIAMRCCNIFQRGMLVIALIIIAQQAVQFSVGNRFWPNLDDILPPSLLVRGFAYLRPYSWNSPFLTPNGVFFLEPSIASEYLAIALTAELLWFRKIWRLTILMTGLVAGMAGTGLAAIALVSPLLLFRLDRRLLKLAMGIGLPLILLAGLNGAFSHLLERSTELSSHNSSGYARLILPFEDTMTLIADPSFLLIGAGPGSSPKGDNQVQWPANKLIYEYGLLTAVIFHVFLLWAVLGSTFSRSLALVVLIPQLFFGGGIVAPTSVMMLVLFGSLIRIAPLRDHRLGGGLPGTFVA</sequence>
<evidence type="ECO:0000313" key="2">
    <source>
        <dbReference type="EMBL" id="MCB8882198.1"/>
    </source>
</evidence>
<keyword evidence="1" id="KW-1133">Transmembrane helix</keyword>
<dbReference type="AlphaFoldDB" id="A0A964E5P6"/>
<reference evidence="2 3" key="1">
    <citation type="journal article" date="2021" name="Microorganisms">
        <title>Acidisoma silvae sp. nov. and Acidisomacellulosilytica sp. nov., Two Acidophilic Bacteria Isolated from Decaying Wood, Hydrolyzing Cellulose and Producing Poly-3-hydroxybutyrate.</title>
        <authorList>
            <person name="Mieszkin S."/>
            <person name="Pouder E."/>
            <person name="Uroz S."/>
            <person name="Simon-Colin C."/>
            <person name="Alain K."/>
        </authorList>
    </citation>
    <scope>NUCLEOTIDE SEQUENCE [LARGE SCALE GENOMIC DNA]</scope>
    <source>
        <strain evidence="2 3">HW T5.17</strain>
    </source>
</reference>
<dbReference type="RefSeq" id="WP_227308862.1">
    <property type="nucleotide sequence ID" value="NZ_JAESVA010000006.1"/>
</dbReference>
<dbReference type="Proteomes" id="UP000721844">
    <property type="component" value="Unassembled WGS sequence"/>
</dbReference>
<feature type="transmembrane region" description="Helical" evidence="1">
    <location>
        <begin position="228"/>
        <end position="250"/>
    </location>
</feature>
<feature type="transmembrane region" description="Helical" evidence="1">
    <location>
        <begin position="47"/>
        <end position="64"/>
    </location>
</feature>
<feature type="transmembrane region" description="Helical" evidence="1">
    <location>
        <begin position="76"/>
        <end position="95"/>
    </location>
</feature>
<keyword evidence="1" id="KW-0812">Transmembrane</keyword>
<accession>A0A964E5P6</accession>
<organism evidence="2 3">
    <name type="scientific">Acidisoma cellulosilyticum</name>
    <dbReference type="NCBI Taxonomy" id="2802395"/>
    <lineage>
        <taxon>Bacteria</taxon>
        <taxon>Pseudomonadati</taxon>
        <taxon>Pseudomonadota</taxon>
        <taxon>Alphaproteobacteria</taxon>
        <taxon>Acetobacterales</taxon>
        <taxon>Acidocellaceae</taxon>
        <taxon>Acidisoma</taxon>
    </lineage>
</organism>